<dbReference type="EMBL" id="CAJVQC010051756">
    <property type="protein sequence ID" value="CAG8790759.1"/>
    <property type="molecule type" value="Genomic_DNA"/>
</dbReference>
<proteinExistence type="predicted"/>
<evidence type="ECO:0000313" key="1">
    <source>
        <dbReference type="EMBL" id="CAG8790759.1"/>
    </source>
</evidence>
<feature type="non-terminal residue" evidence="1">
    <location>
        <position position="90"/>
    </location>
</feature>
<gene>
    <name evidence="1" type="ORF">RPERSI_LOCUS19110</name>
</gene>
<reference evidence="1" key="1">
    <citation type="submission" date="2021-06" db="EMBL/GenBank/DDBJ databases">
        <authorList>
            <person name="Kallberg Y."/>
            <person name="Tangrot J."/>
            <person name="Rosling A."/>
        </authorList>
    </citation>
    <scope>NUCLEOTIDE SEQUENCE</scope>
    <source>
        <strain evidence="1">MA461A</strain>
    </source>
</reference>
<protein>
    <submittedName>
        <fullName evidence="1">10789_t:CDS:1</fullName>
    </submittedName>
</protein>
<dbReference type="Proteomes" id="UP000789920">
    <property type="component" value="Unassembled WGS sequence"/>
</dbReference>
<evidence type="ECO:0000313" key="2">
    <source>
        <dbReference type="Proteomes" id="UP000789920"/>
    </source>
</evidence>
<sequence length="90" mass="10287">MDMTSAKCKKRLQCEHQQHFCSNKKRKLTTSEENNFILANKNDTVESSATNHHLYAKSSTTNHHLHAERDTAAPLYTVKGREVLDTSPNF</sequence>
<name>A0ACA9RFA4_9GLOM</name>
<keyword evidence="2" id="KW-1185">Reference proteome</keyword>
<comment type="caution">
    <text evidence="1">The sequence shown here is derived from an EMBL/GenBank/DDBJ whole genome shotgun (WGS) entry which is preliminary data.</text>
</comment>
<organism evidence="1 2">
    <name type="scientific">Racocetra persica</name>
    <dbReference type="NCBI Taxonomy" id="160502"/>
    <lineage>
        <taxon>Eukaryota</taxon>
        <taxon>Fungi</taxon>
        <taxon>Fungi incertae sedis</taxon>
        <taxon>Mucoromycota</taxon>
        <taxon>Glomeromycotina</taxon>
        <taxon>Glomeromycetes</taxon>
        <taxon>Diversisporales</taxon>
        <taxon>Gigasporaceae</taxon>
        <taxon>Racocetra</taxon>
    </lineage>
</organism>
<accession>A0ACA9RFA4</accession>